<feature type="domain" description="EamA" evidence="5">
    <location>
        <begin position="7"/>
        <end position="142"/>
    </location>
</feature>
<feature type="domain" description="EamA" evidence="5">
    <location>
        <begin position="153"/>
        <end position="293"/>
    </location>
</feature>
<feature type="transmembrane region" description="Helical" evidence="3">
    <location>
        <begin position="220"/>
        <end position="239"/>
    </location>
</feature>
<proteinExistence type="inferred from homology"/>
<evidence type="ECO:0000256" key="4">
    <source>
        <dbReference type="SAM" id="SignalP"/>
    </source>
</evidence>
<feature type="transmembrane region" description="Helical" evidence="3">
    <location>
        <begin position="70"/>
        <end position="91"/>
    </location>
</feature>
<keyword evidence="3" id="KW-1133">Transmembrane helix</keyword>
<feature type="transmembrane region" description="Helical" evidence="3">
    <location>
        <begin position="97"/>
        <end position="117"/>
    </location>
</feature>
<name>A0ABP8J4D1_9MICO</name>
<feature type="transmembrane region" description="Helical" evidence="3">
    <location>
        <begin position="149"/>
        <end position="169"/>
    </location>
</feature>
<feature type="transmembrane region" description="Helical" evidence="3">
    <location>
        <begin position="181"/>
        <end position="200"/>
    </location>
</feature>
<feature type="transmembrane region" description="Helical" evidence="3">
    <location>
        <begin position="124"/>
        <end position="143"/>
    </location>
</feature>
<comment type="similarity">
    <text evidence="1">Belongs to the EamA transporter family.</text>
</comment>
<dbReference type="EMBL" id="BAABGL010000002">
    <property type="protein sequence ID" value="GAA4384817.1"/>
    <property type="molecule type" value="Genomic_DNA"/>
</dbReference>
<gene>
    <name evidence="6" type="ORF">GCM10023167_06010</name>
</gene>
<dbReference type="InterPro" id="IPR000620">
    <property type="entry name" value="EamA_dom"/>
</dbReference>
<feature type="transmembrane region" description="Helical" evidence="3">
    <location>
        <begin position="277"/>
        <end position="295"/>
    </location>
</feature>
<dbReference type="InterPro" id="IPR037185">
    <property type="entry name" value="EmrE-like"/>
</dbReference>
<dbReference type="PANTHER" id="PTHR22911:SF79">
    <property type="entry name" value="MOBA-LIKE NTP TRANSFERASE DOMAIN-CONTAINING PROTEIN"/>
    <property type="match status" value="1"/>
</dbReference>
<evidence type="ECO:0000313" key="6">
    <source>
        <dbReference type="EMBL" id="GAA4384817.1"/>
    </source>
</evidence>
<protein>
    <submittedName>
        <fullName evidence="6">EamA family transporter</fullName>
    </submittedName>
</protein>
<evidence type="ECO:0000256" key="1">
    <source>
        <dbReference type="ARBA" id="ARBA00007362"/>
    </source>
</evidence>
<keyword evidence="3" id="KW-0812">Transmembrane</keyword>
<dbReference type="Proteomes" id="UP001500642">
    <property type="component" value="Unassembled WGS sequence"/>
</dbReference>
<accession>A0ABP8J4D1</accession>
<keyword evidence="7" id="KW-1185">Reference proteome</keyword>
<comment type="caution">
    <text evidence="6">The sequence shown here is derived from an EMBL/GenBank/DDBJ whole genome shotgun (WGS) entry which is preliminary data.</text>
</comment>
<feature type="signal peptide" evidence="4">
    <location>
        <begin position="1"/>
        <end position="20"/>
    </location>
</feature>
<evidence type="ECO:0000259" key="5">
    <source>
        <dbReference type="Pfam" id="PF00892"/>
    </source>
</evidence>
<organism evidence="6 7">
    <name type="scientific">Brevibacterium pityocampae</name>
    <dbReference type="NCBI Taxonomy" id="506594"/>
    <lineage>
        <taxon>Bacteria</taxon>
        <taxon>Bacillati</taxon>
        <taxon>Actinomycetota</taxon>
        <taxon>Actinomycetes</taxon>
        <taxon>Micrococcales</taxon>
        <taxon>Brevibacteriaceae</taxon>
        <taxon>Brevibacterium</taxon>
    </lineage>
</organism>
<dbReference type="Pfam" id="PF00892">
    <property type="entry name" value="EamA"/>
    <property type="match status" value="2"/>
</dbReference>
<keyword evidence="3" id="KW-0472">Membrane</keyword>
<evidence type="ECO:0000313" key="7">
    <source>
        <dbReference type="Proteomes" id="UP001500642"/>
    </source>
</evidence>
<keyword evidence="4" id="KW-0732">Signal</keyword>
<feature type="transmembrane region" description="Helical" evidence="3">
    <location>
        <begin position="251"/>
        <end position="271"/>
    </location>
</feature>
<evidence type="ECO:0000256" key="2">
    <source>
        <dbReference type="SAM" id="MobiDB-lite"/>
    </source>
</evidence>
<reference evidence="7" key="1">
    <citation type="journal article" date="2019" name="Int. J. Syst. Evol. Microbiol.">
        <title>The Global Catalogue of Microorganisms (GCM) 10K type strain sequencing project: providing services to taxonomists for standard genome sequencing and annotation.</title>
        <authorList>
            <consortium name="The Broad Institute Genomics Platform"/>
            <consortium name="The Broad Institute Genome Sequencing Center for Infectious Disease"/>
            <person name="Wu L."/>
            <person name="Ma J."/>
        </authorList>
    </citation>
    <scope>NUCLEOTIDE SEQUENCE [LARGE SCALE GENOMIC DNA]</scope>
    <source>
        <strain evidence="7">JCM 17808</strain>
    </source>
</reference>
<feature type="transmembrane region" description="Helical" evidence="3">
    <location>
        <begin position="38"/>
        <end position="58"/>
    </location>
</feature>
<evidence type="ECO:0000256" key="3">
    <source>
        <dbReference type="SAM" id="Phobius"/>
    </source>
</evidence>
<dbReference type="RefSeq" id="WP_345029686.1">
    <property type="nucleotide sequence ID" value="NZ_BAABGL010000002.1"/>
</dbReference>
<feature type="region of interest" description="Disordered" evidence="2">
    <location>
        <begin position="313"/>
        <end position="338"/>
    </location>
</feature>
<sequence>MKQQVALGLALTLLSSFLFAASGPVAKAMYAVGWTPGAVVLLRLLGCAIVLAVPTVVAMRGRWGAVRAHWRIVVVYGVVAIVGVQLLYFLAVEHLTVAVALLLEMTAPLMIVFWVWMRTGSRPAPATFAGMVTAMLGLVLILDPRGAELHLGAVLLALGAAVCLCAYFLIGAKADIDIPPVALTGLGMGVGAGVMLALWPTGILEYSFTSVPVDLGGAEVPWWVAVGLLAAATAGAYLTGVMGLRMIGATVSSFVNLTEVPFSVLVAWLVLSELPGYVQLVGGVFIIAGVVFIKLGESRAPVREVVVDEVTAAEDASSGAGPRAAGDAASPELRAVDG</sequence>
<dbReference type="SUPFAM" id="SSF103481">
    <property type="entry name" value="Multidrug resistance efflux transporter EmrE"/>
    <property type="match status" value="2"/>
</dbReference>
<feature type="chain" id="PRO_5045195866" evidence="4">
    <location>
        <begin position="21"/>
        <end position="338"/>
    </location>
</feature>
<dbReference type="PANTHER" id="PTHR22911">
    <property type="entry name" value="ACYL-MALONYL CONDENSING ENZYME-RELATED"/>
    <property type="match status" value="1"/>
</dbReference>